<comment type="caution">
    <text evidence="2">The sequence shown here is derived from an EMBL/GenBank/DDBJ whole genome shotgun (WGS) entry which is preliminary data.</text>
</comment>
<feature type="domain" description="DUF4428" evidence="1">
    <location>
        <begin position="3"/>
        <end position="43"/>
    </location>
</feature>
<protein>
    <recommendedName>
        <fullName evidence="1">DUF4428 domain-containing protein</fullName>
    </recommendedName>
</protein>
<organism evidence="2 3">
    <name type="scientific">Enterococcus florum</name>
    <dbReference type="NCBI Taxonomy" id="2480627"/>
    <lineage>
        <taxon>Bacteria</taxon>
        <taxon>Bacillati</taxon>
        <taxon>Bacillota</taxon>
        <taxon>Bacilli</taxon>
        <taxon>Lactobacillales</taxon>
        <taxon>Enterococcaceae</taxon>
        <taxon>Enterococcus</taxon>
    </lineage>
</organism>
<evidence type="ECO:0000259" key="1">
    <source>
        <dbReference type="Pfam" id="PF14471"/>
    </source>
</evidence>
<dbReference type="InterPro" id="IPR027872">
    <property type="entry name" value="DUF4428"/>
</dbReference>
<accession>A0A4P5PAX7</accession>
<name>A0A4P5PAX7_9ENTE</name>
<evidence type="ECO:0000313" key="2">
    <source>
        <dbReference type="EMBL" id="GCF95285.1"/>
    </source>
</evidence>
<dbReference type="Proteomes" id="UP000290567">
    <property type="component" value="Unassembled WGS sequence"/>
</dbReference>
<reference evidence="3" key="1">
    <citation type="submission" date="2019-02" db="EMBL/GenBank/DDBJ databases">
        <title>Draft genome sequence of Enterococcus sp. Gos25-1.</title>
        <authorList>
            <person name="Tanaka N."/>
            <person name="Shiwa Y."/>
            <person name="Fujita N."/>
        </authorList>
    </citation>
    <scope>NUCLEOTIDE SEQUENCE [LARGE SCALE GENOMIC DNA]</scope>
    <source>
        <strain evidence="3">Gos25-1</strain>
    </source>
</reference>
<sequence length="183" mass="21225">MKECLLCDRPLKLIKFKSAEGYVCKQCYEKVSLNFTQTIKNQTKAELLSTLENTEEANDSVSFEITRKINQYILFDDKHQQLCLPNHKKYTKDELKPEVYPFSAIVNCQIDEEQVEKVVKKKKQALGCIKVTLVLQEEDQISRDIWLIPNLISTSSMPYKTMRSLAQNIVQEVERSKQEVAVC</sequence>
<dbReference type="RefSeq" id="WP_146623685.1">
    <property type="nucleotide sequence ID" value="NZ_BJCC01000031.1"/>
</dbReference>
<dbReference type="EMBL" id="BJCC01000031">
    <property type="protein sequence ID" value="GCF95285.1"/>
    <property type="molecule type" value="Genomic_DNA"/>
</dbReference>
<dbReference type="AlphaFoldDB" id="A0A4P5PAX7"/>
<evidence type="ECO:0000313" key="3">
    <source>
        <dbReference type="Proteomes" id="UP000290567"/>
    </source>
</evidence>
<keyword evidence="3" id="KW-1185">Reference proteome</keyword>
<dbReference type="OrthoDB" id="2060769at2"/>
<gene>
    <name evidence="2" type="ORF">NRIC_31760</name>
</gene>
<dbReference type="Pfam" id="PF14471">
    <property type="entry name" value="DUF4428"/>
    <property type="match status" value="1"/>
</dbReference>
<proteinExistence type="predicted"/>